<name>A0ABS2PIF4_9BACL</name>
<evidence type="ECO:0000256" key="2">
    <source>
        <dbReference type="ARBA" id="ARBA00010742"/>
    </source>
</evidence>
<keyword evidence="3" id="KW-0813">Transport</keyword>
<gene>
    <name evidence="7" type="ORF">JOD17_003936</name>
</gene>
<dbReference type="InterPro" id="IPR010067">
    <property type="entry name" value="ABC_SsuA_sub-bd"/>
</dbReference>
<sequence>MLKKRNVGFTLLAGALLLSACGSSTSGEESAPETIRLDYAFYSPTSLVLKESGKVEEHFEEQGIDVEWVLSQGSNRAIELLNSNSVDFGSTAGAAALVAKSNHAPIETVYVASDPEWTALLANGDIETIEDLKGKQVAATMGTDPHIFLLRALHEAGIDESEITIVQLQHNDGASALATGEVDAWAGLDPHMATQEVEHDAELFYRNQDFNTYSVLNVREDFAESHPELVEEVIELYEEARKWTLDNNEEATAILAEQADLSEEVAAIQMERNDFSNPVLEDEHRDALIGAGVVLEEGHLGPAASSVEELVDELLNPTYVESVVGSTSN</sequence>
<comment type="similarity">
    <text evidence="2">Belongs to the bacterial solute-binding protein SsuA/TauA family.</text>
</comment>
<dbReference type="Gene3D" id="3.40.190.10">
    <property type="entry name" value="Periplasmic binding protein-like II"/>
    <property type="match status" value="2"/>
</dbReference>
<evidence type="ECO:0000313" key="7">
    <source>
        <dbReference type="EMBL" id="MBM7634810.1"/>
    </source>
</evidence>
<dbReference type="PANTHER" id="PTHR30024">
    <property type="entry name" value="ALIPHATIC SULFONATES-BINDING PROTEIN-RELATED"/>
    <property type="match status" value="1"/>
</dbReference>
<keyword evidence="8" id="KW-1185">Reference proteome</keyword>
<dbReference type="SMART" id="SM00062">
    <property type="entry name" value="PBPb"/>
    <property type="match status" value="1"/>
</dbReference>
<dbReference type="InterPro" id="IPR001638">
    <property type="entry name" value="Solute-binding_3/MltF_N"/>
</dbReference>
<dbReference type="EMBL" id="JAFBEC010000017">
    <property type="protein sequence ID" value="MBM7634810.1"/>
    <property type="molecule type" value="Genomic_DNA"/>
</dbReference>
<keyword evidence="4 5" id="KW-0732">Signal</keyword>
<dbReference type="NCBIfam" id="TIGR01728">
    <property type="entry name" value="SsuA_fam"/>
    <property type="match status" value="1"/>
</dbReference>
<organism evidence="7 8">
    <name type="scientific">Geomicrobium sediminis</name>
    <dbReference type="NCBI Taxonomy" id="1347788"/>
    <lineage>
        <taxon>Bacteria</taxon>
        <taxon>Bacillati</taxon>
        <taxon>Bacillota</taxon>
        <taxon>Bacilli</taxon>
        <taxon>Bacillales</taxon>
        <taxon>Geomicrobium</taxon>
    </lineage>
</organism>
<comment type="caution">
    <text evidence="7">The sequence shown here is derived from an EMBL/GenBank/DDBJ whole genome shotgun (WGS) entry which is preliminary data.</text>
</comment>
<evidence type="ECO:0000256" key="1">
    <source>
        <dbReference type="ARBA" id="ARBA00004418"/>
    </source>
</evidence>
<evidence type="ECO:0000313" key="8">
    <source>
        <dbReference type="Proteomes" id="UP000741863"/>
    </source>
</evidence>
<accession>A0ABS2PIF4</accession>
<evidence type="ECO:0000256" key="4">
    <source>
        <dbReference type="ARBA" id="ARBA00022729"/>
    </source>
</evidence>
<proteinExistence type="inferred from homology"/>
<evidence type="ECO:0000256" key="3">
    <source>
        <dbReference type="ARBA" id="ARBA00022448"/>
    </source>
</evidence>
<dbReference type="Pfam" id="PF09084">
    <property type="entry name" value="NMT1"/>
    <property type="match status" value="1"/>
</dbReference>
<dbReference type="PANTHER" id="PTHR30024:SF21">
    <property type="entry name" value="ABC TRANSPORTER SUBSTRATE-BINDING PROTEIN"/>
    <property type="match status" value="1"/>
</dbReference>
<feature type="domain" description="Solute-binding protein family 3/N-terminal" evidence="6">
    <location>
        <begin position="34"/>
        <end position="247"/>
    </location>
</feature>
<dbReference type="InterPro" id="IPR015168">
    <property type="entry name" value="SsuA/THI5"/>
</dbReference>
<feature type="chain" id="PRO_5045205183" evidence="5">
    <location>
        <begin position="27"/>
        <end position="329"/>
    </location>
</feature>
<dbReference type="SUPFAM" id="SSF53850">
    <property type="entry name" value="Periplasmic binding protein-like II"/>
    <property type="match status" value="1"/>
</dbReference>
<feature type="signal peptide" evidence="5">
    <location>
        <begin position="1"/>
        <end position="26"/>
    </location>
</feature>
<protein>
    <submittedName>
        <fullName evidence="7">Sulfonate transport system substrate-binding protein</fullName>
    </submittedName>
</protein>
<dbReference type="Proteomes" id="UP000741863">
    <property type="component" value="Unassembled WGS sequence"/>
</dbReference>
<evidence type="ECO:0000256" key="5">
    <source>
        <dbReference type="SAM" id="SignalP"/>
    </source>
</evidence>
<dbReference type="PROSITE" id="PS51257">
    <property type="entry name" value="PROKAR_LIPOPROTEIN"/>
    <property type="match status" value="1"/>
</dbReference>
<reference evidence="7 8" key="1">
    <citation type="submission" date="2021-01" db="EMBL/GenBank/DDBJ databases">
        <title>Genomic Encyclopedia of Type Strains, Phase IV (KMG-IV): sequencing the most valuable type-strain genomes for metagenomic binning, comparative biology and taxonomic classification.</title>
        <authorList>
            <person name="Goeker M."/>
        </authorList>
    </citation>
    <scope>NUCLEOTIDE SEQUENCE [LARGE SCALE GENOMIC DNA]</scope>
    <source>
        <strain evidence="7 8">DSM 25540</strain>
    </source>
</reference>
<comment type="subcellular location">
    <subcellularLocation>
        <location evidence="1">Periplasm</location>
    </subcellularLocation>
</comment>
<dbReference type="RefSeq" id="WP_204699572.1">
    <property type="nucleotide sequence ID" value="NZ_JAFBEC010000017.1"/>
</dbReference>
<evidence type="ECO:0000259" key="6">
    <source>
        <dbReference type="SMART" id="SM00062"/>
    </source>
</evidence>